<comment type="similarity">
    <text evidence="6">Belongs to the DNA photolyase family.</text>
</comment>
<dbReference type="Gene3D" id="1.10.579.10">
    <property type="entry name" value="DNA Cyclobutane Dipyrimidine Photolyase, subunit A, domain 3"/>
    <property type="match status" value="1"/>
</dbReference>
<proteinExistence type="inferred from homology"/>
<dbReference type="PANTHER" id="PTHR11455:SF9">
    <property type="entry name" value="CRYPTOCHROME CIRCADIAN CLOCK 5 ISOFORM X1"/>
    <property type="match status" value="1"/>
</dbReference>
<feature type="domain" description="Photolyase/cryptochrome alpha/beta" evidence="7">
    <location>
        <begin position="3"/>
        <end position="129"/>
    </location>
</feature>
<organism evidence="8 9">
    <name type="scientific">Neisseria iguanae</name>
    <dbReference type="NCBI Taxonomy" id="90242"/>
    <lineage>
        <taxon>Bacteria</taxon>
        <taxon>Pseudomonadati</taxon>
        <taxon>Pseudomonadota</taxon>
        <taxon>Betaproteobacteria</taxon>
        <taxon>Neisseriales</taxon>
        <taxon>Neisseriaceae</taxon>
        <taxon>Neisseria</taxon>
    </lineage>
</organism>
<evidence type="ECO:0000313" key="8">
    <source>
        <dbReference type="EMBL" id="PSJ80334.1"/>
    </source>
</evidence>
<comment type="cofactor">
    <cofactor evidence="5">
        <name>FAD</name>
        <dbReference type="ChEBI" id="CHEBI:57692"/>
    </cofactor>
    <text evidence="5">Binds 1 FAD per subunit.</text>
</comment>
<evidence type="ECO:0000256" key="6">
    <source>
        <dbReference type="RuleBase" id="RU004182"/>
    </source>
</evidence>
<dbReference type="InterPro" id="IPR005101">
    <property type="entry name" value="Cryptochr/Photolyase_FAD-bd"/>
</dbReference>
<comment type="caution">
    <text evidence="8">The sequence shown here is derived from an EMBL/GenBank/DDBJ whole genome shotgun (WGS) entry which is preliminary data.</text>
</comment>
<protein>
    <submittedName>
        <fullName evidence="8">Deoxyribodipyrimidine photo-lyase</fullName>
    </submittedName>
</protein>
<keyword evidence="2 5" id="KW-0285">Flavoprotein</keyword>
<evidence type="ECO:0000256" key="5">
    <source>
        <dbReference type="PIRSR" id="PIRSR602081-1"/>
    </source>
</evidence>
<dbReference type="Gene3D" id="1.25.40.80">
    <property type="match status" value="1"/>
</dbReference>
<reference evidence="8 9" key="1">
    <citation type="submission" date="2018-03" db="EMBL/GenBank/DDBJ databases">
        <title>Neisseria weixii sp. nov., isolated from the intestinal contents of Tibetan Plateau pika (Ochotona curzoniae) in Yushu, Qinghai Province, China.</title>
        <authorList>
            <person name="Gui Z."/>
        </authorList>
    </citation>
    <scope>NUCLEOTIDE SEQUENCE [LARGE SCALE GENOMIC DNA]</scope>
    <source>
        <strain evidence="8 9">ATCC 51483</strain>
    </source>
</reference>
<dbReference type="PANTHER" id="PTHR11455">
    <property type="entry name" value="CRYPTOCHROME"/>
    <property type="match status" value="1"/>
</dbReference>
<dbReference type="Proteomes" id="UP000241868">
    <property type="component" value="Unassembled WGS sequence"/>
</dbReference>
<dbReference type="InterPro" id="IPR002081">
    <property type="entry name" value="Cryptochrome/DNA_photolyase_1"/>
</dbReference>
<evidence type="ECO:0000256" key="3">
    <source>
        <dbReference type="ARBA" id="ARBA00022827"/>
    </source>
</evidence>
<dbReference type="GO" id="GO:0071949">
    <property type="term" value="F:FAD binding"/>
    <property type="evidence" value="ECO:0007669"/>
    <property type="project" value="TreeGrafter"/>
</dbReference>
<sequence>MQKITLIWFRRNLRLSDNAVLQHALTRGLPLAAAYAWEMPSETANPRRTAFHHQAAAELSAALAAKGIPLFAVQDDIIEALPELAKRLNAQSVLADEAYTPSETKRDNRIWRLLDTLGVSFERFNDRTVFAKADIMSEHGRPYLEFTPYKQAWRHAFQQYFAAQRPSEQTDIPFQTAFSDLPPFPDMPETALMQQGGEQAAWRQWQQFALQLDCYPLLQDFPSKKATSQLGAYLSAGCISPRVLAKEAAARGAYVWLDNLIRRDFYRQWMFHYPEMAQQAREETAINAEFFRRWTQGKTGFPLIDAAMRCLYCSGWLPPVLRQVAAQFWCLTLQQPWQQGARWFAQNQLDDDEAVNIGNWQAVAGLLSLHAPCVRHPTIAAQQLDPDGTFVRRHVPELAHLPKDVIHAPWLVLADVDSHGYPLPMVDI</sequence>
<keyword evidence="3 5" id="KW-0274">FAD</keyword>
<dbReference type="Pfam" id="PF03441">
    <property type="entry name" value="FAD_binding_7"/>
    <property type="match status" value="1"/>
</dbReference>
<dbReference type="GO" id="GO:0006950">
    <property type="term" value="P:response to stress"/>
    <property type="evidence" value="ECO:0007669"/>
    <property type="project" value="UniProtKB-ARBA"/>
</dbReference>
<feature type="binding site" evidence="5">
    <location>
        <begin position="350"/>
        <end position="352"/>
    </location>
    <ligand>
        <name>FAD</name>
        <dbReference type="ChEBI" id="CHEBI:57692"/>
    </ligand>
</feature>
<dbReference type="InterPro" id="IPR018394">
    <property type="entry name" value="DNA_photolyase_1_CS_C"/>
</dbReference>
<dbReference type="AlphaFoldDB" id="A0A2P7U040"/>
<dbReference type="GO" id="GO:0009416">
    <property type="term" value="P:response to light stimulus"/>
    <property type="evidence" value="ECO:0007669"/>
    <property type="project" value="TreeGrafter"/>
</dbReference>
<dbReference type="PRINTS" id="PR00147">
    <property type="entry name" value="DNAPHOTLYASE"/>
</dbReference>
<evidence type="ECO:0000256" key="2">
    <source>
        <dbReference type="ARBA" id="ARBA00022630"/>
    </source>
</evidence>
<dbReference type="SUPFAM" id="SSF52425">
    <property type="entry name" value="Cryptochrome/photolyase, N-terminal domain"/>
    <property type="match status" value="1"/>
</dbReference>
<evidence type="ECO:0000256" key="1">
    <source>
        <dbReference type="ARBA" id="ARBA00001932"/>
    </source>
</evidence>
<keyword evidence="8" id="KW-0456">Lyase</keyword>
<dbReference type="PROSITE" id="PS51645">
    <property type="entry name" value="PHR_CRY_ALPHA_BETA"/>
    <property type="match status" value="1"/>
</dbReference>
<keyword evidence="9" id="KW-1185">Reference proteome</keyword>
<dbReference type="SUPFAM" id="SSF48173">
    <property type="entry name" value="Cryptochrome/photolyase FAD-binding domain"/>
    <property type="match status" value="1"/>
</dbReference>
<dbReference type="InterPro" id="IPR006050">
    <property type="entry name" value="DNA_photolyase_N"/>
</dbReference>
<gene>
    <name evidence="8" type="ORF">C7N83_06820</name>
</gene>
<evidence type="ECO:0000256" key="4">
    <source>
        <dbReference type="ARBA" id="ARBA00022991"/>
    </source>
</evidence>
<dbReference type="GO" id="GO:0006139">
    <property type="term" value="P:nucleobase-containing compound metabolic process"/>
    <property type="evidence" value="ECO:0007669"/>
    <property type="project" value="UniProtKB-ARBA"/>
</dbReference>
<name>A0A2P7U040_9NEIS</name>
<feature type="binding site" evidence="5">
    <location>
        <position position="256"/>
    </location>
    <ligand>
        <name>FAD</name>
        <dbReference type="ChEBI" id="CHEBI:57692"/>
    </ligand>
</feature>
<dbReference type="GO" id="GO:0003904">
    <property type="term" value="F:deoxyribodipyrimidine photo-lyase activity"/>
    <property type="evidence" value="ECO:0007669"/>
    <property type="project" value="TreeGrafter"/>
</dbReference>
<dbReference type="OrthoDB" id="9772484at2"/>
<evidence type="ECO:0000259" key="7">
    <source>
        <dbReference type="PROSITE" id="PS51645"/>
    </source>
</evidence>
<dbReference type="Pfam" id="PF00875">
    <property type="entry name" value="DNA_photolyase"/>
    <property type="match status" value="1"/>
</dbReference>
<accession>A0A2P7U040</accession>
<evidence type="ECO:0000313" key="9">
    <source>
        <dbReference type="Proteomes" id="UP000241868"/>
    </source>
</evidence>
<dbReference type="InterPro" id="IPR036155">
    <property type="entry name" value="Crypto/Photolyase_N_sf"/>
</dbReference>
<feature type="binding site" evidence="5">
    <location>
        <position position="215"/>
    </location>
    <ligand>
        <name>FAD</name>
        <dbReference type="ChEBI" id="CHEBI:57692"/>
    </ligand>
</feature>
<dbReference type="RefSeq" id="WP_106741559.1">
    <property type="nucleotide sequence ID" value="NZ_PXYY01000035.1"/>
</dbReference>
<dbReference type="InterPro" id="IPR014729">
    <property type="entry name" value="Rossmann-like_a/b/a_fold"/>
</dbReference>
<dbReference type="PROSITE" id="PS00394">
    <property type="entry name" value="DNA_PHOTOLYASES_1_1"/>
    <property type="match status" value="1"/>
</dbReference>
<dbReference type="EMBL" id="PXYY01000035">
    <property type="protein sequence ID" value="PSJ80334.1"/>
    <property type="molecule type" value="Genomic_DNA"/>
</dbReference>
<dbReference type="GO" id="GO:0003677">
    <property type="term" value="F:DNA binding"/>
    <property type="evidence" value="ECO:0007669"/>
    <property type="project" value="TreeGrafter"/>
</dbReference>
<dbReference type="Gene3D" id="3.40.50.620">
    <property type="entry name" value="HUPs"/>
    <property type="match status" value="1"/>
</dbReference>
<keyword evidence="4 6" id="KW-0157">Chromophore</keyword>
<dbReference type="InterPro" id="IPR036134">
    <property type="entry name" value="Crypto/Photolyase_FAD-like_sf"/>
</dbReference>
<comment type="cofactor">
    <cofactor evidence="1">
        <name>(6R)-5,10-methylene-5,6,7,8-tetrahydrofolate</name>
        <dbReference type="ChEBI" id="CHEBI:15636"/>
    </cofactor>
</comment>